<sequence>DEERYKKVLWKNVGVGDLIHLSNNEVIPADILLLRSSDPNGLCYIDTCNLDGETNLKLREVARGFAERHHYCSQGFKDNNNLNLAPKLQYQHSYIAPHLSGRKVPIYQSLMVLIYSSFCGNF</sequence>
<protein>
    <recommendedName>
        <fullName evidence="1">P-type ATPase A domain-containing protein</fullName>
    </recommendedName>
</protein>
<dbReference type="InterPro" id="IPR008250">
    <property type="entry name" value="ATPase_P-typ_transduc_dom_A_sf"/>
</dbReference>
<organism evidence="2 3">
    <name type="scientific">Diploptera punctata</name>
    <name type="common">Pacific beetle cockroach</name>
    <dbReference type="NCBI Taxonomy" id="6984"/>
    <lineage>
        <taxon>Eukaryota</taxon>
        <taxon>Metazoa</taxon>
        <taxon>Ecdysozoa</taxon>
        <taxon>Arthropoda</taxon>
        <taxon>Hexapoda</taxon>
        <taxon>Insecta</taxon>
        <taxon>Pterygota</taxon>
        <taxon>Neoptera</taxon>
        <taxon>Polyneoptera</taxon>
        <taxon>Dictyoptera</taxon>
        <taxon>Blattodea</taxon>
        <taxon>Blaberoidea</taxon>
        <taxon>Blaberidae</taxon>
        <taxon>Diplopterinae</taxon>
        <taxon>Diploptera</taxon>
    </lineage>
</organism>
<keyword evidence="3" id="KW-1185">Reference proteome</keyword>
<evidence type="ECO:0000259" key="1">
    <source>
        <dbReference type="Pfam" id="PF00122"/>
    </source>
</evidence>
<dbReference type="PANTHER" id="PTHR24092:SF218">
    <property type="entry name" value="PHOSPHOLIPID-TRANSPORTING ATPASE"/>
    <property type="match status" value="1"/>
</dbReference>
<dbReference type="AlphaFoldDB" id="A0AAD7ZVI5"/>
<proteinExistence type="predicted"/>
<evidence type="ECO:0000313" key="2">
    <source>
        <dbReference type="EMBL" id="KAJ9586598.1"/>
    </source>
</evidence>
<name>A0AAD7ZVI5_DIPPU</name>
<dbReference type="SUPFAM" id="SSF81653">
    <property type="entry name" value="Calcium ATPase, transduction domain A"/>
    <property type="match status" value="1"/>
</dbReference>
<feature type="non-terminal residue" evidence="2">
    <location>
        <position position="122"/>
    </location>
</feature>
<gene>
    <name evidence="2" type="ORF">L9F63_019814</name>
</gene>
<comment type="caution">
    <text evidence="2">The sequence shown here is derived from an EMBL/GenBank/DDBJ whole genome shotgun (WGS) entry which is preliminary data.</text>
</comment>
<dbReference type="Proteomes" id="UP001233999">
    <property type="component" value="Unassembled WGS sequence"/>
</dbReference>
<feature type="domain" description="P-type ATPase A" evidence="1">
    <location>
        <begin position="2"/>
        <end position="55"/>
    </location>
</feature>
<dbReference type="InterPro" id="IPR059000">
    <property type="entry name" value="ATPase_P-type_domA"/>
</dbReference>
<evidence type="ECO:0000313" key="3">
    <source>
        <dbReference type="Proteomes" id="UP001233999"/>
    </source>
</evidence>
<feature type="non-terminal residue" evidence="2">
    <location>
        <position position="1"/>
    </location>
</feature>
<reference evidence="2" key="2">
    <citation type="submission" date="2023-05" db="EMBL/GenBank/DDBJ databases">
        <authorList>
            <person name="Fouks B."/>
        </authorList>
    </citation>
    <scope>NUCLEOTIDE SEQUENCE</scope>
    <source>
        <strain evidence="2">Stay&amp;Tobe</strain>
        <tissue evidence="2">Testes</tissue>
    </source>
</reference>
<dbReference type="GO" id="GO:0140326">
    <property type="term" value="F:ATPase-coupled intramembrane lipid transporter activity"/>
    <property type="evidence" value="ECO:0007669"/>
    <property type="project" value="TreeGrafter"/>
</dbReference>
<dbReference type="GO" id="GO:0045332">
    <property type="term" value="P:phospholipid translocation"/>
    <property type="evidence" value="ECO:0007669"/>
    <property type="project" value="TreeGrafter"/>
</dbReference>
<dbReference type="PANTHER" id="PTHR24092">
    <property type="entry name" value="PROBABLE PHOSPHOLIPID-TRANSPORTING ATPASE"/>
    <property type="match status" value="1"/>
</dbReference>
<dbReference type="Gene3D" id="2.70.150.10">
    <property type="entry name" value="Calcium-transporting ATPase, cytoplasmic transduction domain A"/>
    <property type="match status" value="1"/>
</dbReference>
<dbReference type="Pfam" id="PF00122">
    <property type="entry name" value="E1-E2_ATPase"/>
    <property type="match status" value="1"/>
</dbReference>
<dbReference type="EMBL" id="JASPKZ010006858">
    <property type="protein sequence ID" value="KAJ9586598.1"/>
    <property type="molecule type" value="Genomic_DNA"/>
</dbReference>
<dbReference type="GO" id="GO:0005886">
    <property type="term" value="C:plasma membrane"/>
    <property type="evidence" value="ECO:0007669"/>
    <property type="project" value="TreeGrafter"/>
</dbReference>
<reference evidence="2" key="1">
    <citation type="journal article" date="2023" name="IScience">
        <title>Live-bearing cockroach genome reveals convergent evolutionary mechanisms linked to viviparity in insects and beyond.</title>
        <authorList>
            <person name="Fouks B."/>
            <person name="Harrison M.C."/>
            <person name="Mikhailova A.A."/>
            <person name="Marchal E."/>
            <person name="English S."/>
            <person name="Carruthers M."/>
            <person name="Jennings E.C."/>
            <person name="Chiamaka E.L."/>
            <person name="Frigard R.A."/>
            <person name="Pippel M."/>
            <person name="Attardo G.M."/>
            <person name="Benoit J.B."/>
            <person name="Bornberg-Bauer E."/>
            <person name="Tobe S.S."/>
        </authorList>
    </citation>
    <scope>NUCLEOTIDE SEQUENCE</scope>
    <source>
        <strain evidence="2">Stay&amp;Tobe</strain>
    </source>
</reference>
<accession>A0AAD7ZVI5</accession>